<organism evidence="2 3">
    <name type="scientific">Pythium insidiosum</name>
    <name type="common">Pythiosis disease agent</name>
    <dbReference type="NCBI Taxonomy" id="114742"/>
    <lineage>
        <taxon>Eukaryota</taxon>
        <taxon>Sar</taxon>
        <taxon>Stramenopiles</taxon>
        <taxon>Oomycota</taxon>
        <taxon>Peronosporomycetes</taxon>
        <taxon>Pythiales</taxon>
        <taxon>Pythiaceae</taxon>
        <taxon>Pythium</taxon>
    </lineage>
</organism>
<feature type="transmembrane region" description="Helical" evidence="1">
    <location>
        <begin position="32"/>
        <end position="52"/>
    </location>
</feature>
<name>A0AAD5Q1W8_PYTIN</name>
<keyword evidence="3" id="KW-1185">Reference proteome</keyword>
<dbReference type="Proteomes" id="UP001209570">
    <property type="component" value="Unassembled WGS sequence"/>
</dbReference>
<keyword evidence="1" id="KW-1133">Transmembrane helix</keyword>
<keyword evidence="1" id="KW-0812">Transmembrane</keyword>
<keyword evidence="1" id="KW-0472">Membrane</keyword>
<protein>
    <submittedName>
        <fullName evidence="2">Uncharacterized protein</fullName>
    </submittedName>
</protein>
<accession>A0AAD5Q1W8</accession>
<sequence length="893" mass="96436">MRADDTVVAHVVHVRPRPRAAARHGGARRAAVFVRCMWLVALVIALLAWAPVQALAAPSGEYAAIDWQNVTIAEWQSLFAAARDSWALPRLYSVGPRVRVKLVVAQRLSMTELISGEGILTQRVSELVGVAAARVQIEYIETTATRAEDRGAYSLSLGVSALVDPDNSSSSARMAPLIDDERMRIIQCLRFGCVVRDQNVTISSLNLFGSAMRLLDIALDGEAFYPLDLTPWVEARLVIATESAASGASSTAVVPSTGGGSSSSSITPAIENLLLRFAIAQTLSATQLSSSSIVVRDSWNPPGNVYNRRQATIVPIEIHQLSILRIERRQWQVVDATRSFLAARLPPGKPPIDAITVGGIEFVPLDVGVVPSTGTIDPFQNSDVSSDPLNAPTVKLSLVLTVLPRDGVDAAAAVDVLDIDAVFQSAQTDAVDLRVTLGFVDFDDAQALQNSAVAYSNAALWPTPTATPDGVDTVDVTLTIAESSARSFSEPLARLDAFGVHRIRAAMQLLVQQVFVNREDTAIVSFATGAEFGARSTTARCRFLLSIRDDAQRAGIARVLQTSNAWRLRSTVQTYTQQQYQIARLELDSSPLAQSRVVMLPGTSLRVARPTPSVNLSLVDLDSHVTRVRFADPMLVDDKNASDTGLPSSCPPPAAGRHELCFRFELATTLPHKTLIIRQVSFPEDVMALVNDQPLHPDSPALSAPWAQSVPDLDSASPDPGALLRFHSAASRVRVPVQIVMEFVDVEAYYPAFVVNMDLSLQSSTLADAVVRSQPSRLMRPSNPNFQSSIAFLLEYRNGQTRTQQLPNFASVIDVAGVLQDVLTDLFGSRQRGMSVRPTFRPGNETQPAVVQIEYHFLDTTAASLPFISVVAGDAAVIETTTSKDALFLTATP</sequence>
<evidence type="ECO:0000313" key="3">
    <source>
        <dbReference type="Proteomes" id="UP001209570"/>
    </source>
</evidence>
<gene>
    <name evidence="2" type="ORF">P43SY_000320</name>
</gene>
<evidence type="ECO:0000256" key="1">
    <source>
        <dbReference type="SAM" id="Phobius"/>
    </source>
</evidence>
<reference evidence="2" key="1">
    <citation type="submission" date="2021-12" db="EMBL/GenBank/DDBJ databases">
        <title>Prjna785345.</title>
        <authorList>
            <person name="Rujirawat T."/>
            <person name="Krajaejun T."/>
        </authorList>
    </citation>
    <scope>NUCLEOTIDE SEQUENCE</scope>
    <source>
        <strain evidence="2">Pi057C3</strain>
    </source>
</reference>
<proteinExistence type="predicted"/>
<comment type="caution">
    <text evidence="2">The sequence shown here is derived from an EMBL/GenBank/DDBJ whole genome shotgun (WGS) entry which is preliminary data.</text>
</comment>
<dbReference type="EMBL" id="JAKCXM010000657">
    <property type="protein sequence ID" value="KAJ0392345.1"/>
    <property type="molecule type" value="Genomic_DNA"/>
</dbReference>
<dbReference type="AlphaFoldDB" id="A0AAD5Q1W8"/>
<evidence type="ECO:0000313" key="2">
    <source>
        <dbReference type="EMBL" id="KAJ0392345.1"/>
    </source>
</evidence>